<evidence type="ECO:0000313" key="1">
    <source>
        <dbReference type="EMBL" id="OQE96342.1"/>
    </source>
</evidence>
<comment type="caution">
    <text evidence="1">The sequence shown here is derived from an EMBL/GenBank/DDBJ whole genome shotgun (WGS) entry which is preliminary data.</text>
</comment>
<dbReference type="Proteomes" id="UP000191691">
    <property type="component" value="Unassembled WGS sequence"/>
</dbReference>
<dbReference type="STRING" id="60175.A0A1V6ZA55"/>
<keyword evidence="2" id="KW-1185">Reference proteome</keyword>
<proteinExistence type="predicted"/>
<accession>A0A1V6ZA55</accession>
<dbReference type="EMBL" id="MOOB01000001">
    <property type="protein sequence ID" value="OQE96342.1"/>
    <property type="molecule type" value="Genomic_DNA"/>
</dbReference>
<sequence length="227" mass="26008">MEQRGFLMKLEATIEALDKHKLDAAQLKGLNINLCRMTLDQNSELKPHFFAPRHDIPQPSDEILNEACSDSYAFHDVEFLDSAPWRSMQPIDYTPYKDLYQYDKPAFGAFRMVDIAGREFPHFKAVIYNDLEADNETCFRGELLISLRIMLGQLTKIRLVHHNIVPVLLISLMGKHARLLESYFDSSSKSFVMRSSDLYVFSDQASISKAFKTLAEYFLGDPTGKTV</sequence>
<reference evidence="2" key="1">
    <citation type="journal article" date="2017" name="Nat. Microbiol.">
        <title>Global analysis of biosynthetic gene clusters reveals vast potential of secondary metabolite production in Penicillium species.</title>
        <authorList>
            <person name="Nielsen J.C."/>
            <person name="Grijseels S."/>
            <person name="Prigent S."/>
            <person name="Ji B."/>
            <person name="Dainat J."/>
            <person name="Nielsen K.F."/>
            <person name="Frisvad J.C."/>
            <person name="Workman M."/>
            <person name="Nielsen J."/>
        </authorList>
    </citation>
    <scope>NUCLEOTIDE SEQUENCE [LARGE SCALE GENOMIC DNA]</scope>
    <source>
        <strain evidence="2">IBT 13039</strain>
    </source>
</reference>
<name>A0A1V6ZA55_PENNA</name>
<protein>
    <submittedName>
        <fullName evidence="1">Uncharacterized protein</fullName>
    </submittedName>
</protein>
<dbReference type="OMA" id="RIMLKQY"/>
<organism evidence="1 2">
    <name type="scientific">Penicillium nalgiovense</name>
    <dbReference type="NCBI Taxonomy" id="60175"/>
    <lineage>
        <taxon>Eukaryota</taxon>
        <taxon>Fungi</taxon>
        <taxon>Dikarya</taxon>
        <taxon>Ascomycota</taxon>
        <taxon>Pezizomycotina</taxon>
        <taxon>Eurotiomycetes</taxon>
        <taxon>Eurotiomycetidae</taxon>
        <taxon>Eurotiales</taxon>
        <taxon>Aspergillaceae</taxon>
        <taxon>Penicillium</taxon>
    </lineage>
</organism>
<evidence type="ECO:0000313" key="2">
    <source>
        <dbReference type="Proteomes" id="UP000191691"/>
    </source>
</evidence>
<gene>
    <name evidence="1" type="ORF">PENNAL_c0001G05724</name>
</gene>
<dbReference type="AlphaFoldDB" id="A0A1V6ZA55"/>